<comment type="subcellular location">
    <subcellularLocation>
        <location evidence="1">Membrane</location>
        <topology evidence="1">Multi-pass membrane protein</topology>
    </subcellularLocation>
</comment>
<protein>
    <submittedName>
        <fullName evidence="7">NnrU family protein</fullName>
    </submittedName>
</protein>
<keyword evidence="4 5" id="KW-0472">Membrane</keyword>
<evidence type="ECO:0000256" key="4">
    <source>
        <dbReference type="ARBA" id="ARBA00023136"/>
    </source>
</evidence>
<accession>A0AAE3NX63</accession>
<sequence length="186" mass="20381">MTLLILGIVLWCAAHLFKRLAPAQRSALADRMGDGAKGVVALVLLIAVILMILGYRWSDFVFVYEPPEWGRHLNNLLMLIAVALFGVGSSKSRLRARMRHPMLLGMLTWAVAHLLVNGDLASLLLFGLLGLWAIAEMIAINRAEPIWTPWQGGSLAGDIRLAVISVVVFGVIAGIHTWLGYYPFPA</sequence>
<feature type="domain" description="NnrU" evidence="6">
    <location>
        <begin position="3"/>
        <end position="180"/>
    </location>
</feature>
<dbReference type="RefSeq" id="WP_275568413.1">
    <property type="nucleotide sequence ID" value="NZ_JARGYC010000046.1"/>
</dbReference>
<evidence type="ECO:0000313" key="7">
    <source>
        <dbReference type="EMBL" id="MDF0602282.1"/>
    </source>
</evidence>
<dbReference type="AlphaFoldDB" id="A0AAE3NX63"/>
<proteinExistence type="predicted"/>
<feature type="transmembrane region" description="Helical" evidence="5">
    <location>
        <begin position="69"/>
        <end position="87"/>
    </location>
</feature>
<comment type="caution">
    <text evidence="7">The sequence shown here is derived from an EMBL/GenBank/DDBJ whole genome shotgun (WGS) entry which is preliminary data.</text>
</comment>
<evidence type="ECO:0000256" key="5">
    <source>
        <dbReference type="SAM" id="Phobius"/>
    </source>
</evidence>
<evidence type="ECO:0000259" key="6">
    <source>
        <dbReference type="Pfam" id="PF07298"/>
    </source>
</evidence>
<organism evidence="7 8">
    <name type="scientific">Psychromarinibacter sediminicola</name>
    <dbReference type="NCBI Taxonomy" id="3033385"/>
    <lineage>
        <taxon>Bacteria</taxon>
        <taxon>Pseudomonadati</taxon>
        <taxon>Pseudomonadota</taxon>
        <taxon>Alphaproteobacteria</taxon>
        <taxon>Rhodobacterales</taxon>
        <taxon>Paracoccaceae</taxon>
        <taxon>Psychromarinibacter</taxon>
    </lineage>
</organism>
<gene>
    <name evidence="7" type="ORF">P1J78_16195</name>
</gene>
<evidence type="ECO:0000313" key="8">
    <source>
        <dbReference type="Proteomes" id="UP001220964"/>
    </source>
</evidence>
<evidence type="ECO:0000256" key="2">
    <source>
        <dbReference type="ARBA" id="ARBA00022692"/>
    </source>
</evidence>
<keyword evidence="3 5" id="KW-1133">Transmembrane helix</keyword>
<evidence type="ECO:0000256" key="1">
    <source>
        <dbReference type="ARBA" id="ARBA00004141"/>
    </source>
</evidence>
<feature type="transmembrane region" description="Helical" evidence="5">
    <location>
        <begin position="161"/>
        <end position="181"/>
    </location>
</feature>
<reference evidence="7" key="1">
    <citation type="submission" date="2023-03" db="EMBL/GenBank/DDBJ databases">
        <title>Multiphase analysis and comparison of six strains from genera Psychromarinibacter, Lutimaribacter, and Maritimibacter, including a novel species: Psychromarinibacter sediminicola sp. nov.</title>
        <authorList>
            <person name="Wang Y.-H."/>
            <person name="Ye M.-Q."/>
            <person name="Du Z.-J."/>
        </authorList>
    </citation>
    <scope>NUCLEOTIDE SEQUENCE</scope>
    <source>
        <strain evidence="7">C21-152</strain>
    </source>
</reference>
<name>A0AAE3NX63_9RHOB</name>
<dbReference type="Proteomes" id="UP001220964">
    <property type="component" value="Unassembled WGS sequence"/>
</dbReference>
<dbReference type="GO" id="GO:0016020">
    <property type="term" value="C:membrane"/>
    <property type="evidence" value="ECO:0007669"/>
    <property type="project" value="UniProtKB-SubCell"/>
</dbReference>
<feature type="transmembrane region" description="Helical" evidence="5">
    <location>
        <begin position="107"/>
        <end position="140"/>
    </location>
</feature>
<dbReference type="InterPro" id="IPR009915">
    <property type="entry name" value="NnrU_dom"/>
</dbReference>
<keyword evidence="2 5" id="KW-0812">Transmembrane</keyword>
<dbReference type="Pfam" id="PF07298">
    <property type="entry name" value="NnrU"/>
    <property type="match status" value="1"/>
</dbReference>
<evidence type="ECO:0000256" key="3">
    <source>
        <dbReference type="ARBA" id="ARBA00022989"/>
    </source>
</evidence>
<feature type="transmembrane region" description="Helical" evidence="5">
    <location>
        <begin position="39"/>
        <end position="57"/>
    </location>
</feature>
<dbReference type="EMBL" id="JARGYC010000046">
    <property type="protein sequence ID" value="MDF0602282.1"/>
    <property type="molecule type" value="Genomic_DNA"/>
</dbReference>
<keyword evidence="8" id="KW-1185">Reference proteome</keyword>